<dbReference type="OrthoDB" id="7264282at2"/>
<feature type="transmembrane region" description="Helical" evidence="1">
    <location>
        <begin position="20"/>
        <end position="39"/>
    </location>
</feature>
<dbReference type="Proteomes" id="UP000460715">
    <property type="component" value="Unassembled WGS sequence"/>
</dbReference>
<evidence type="ECO:0008006" key="4">
    <source>
        <dbReference type="Google" id="ProtNLM"/>
    </source>
</evidence>
<feature type="transmembrane region" description="Helical" evidence="1">
    <location>
        <begin position="51"/>
        <end position="75"/>
    </location>
</feature>
<dbReference type="EMBL" id="SNVJ01000011">
    <property type="protein sequence ID" value="MXP64398.1"/>
    <property type="molecule type" value="Genomic_DNA"/>
</dbReference>
<protein>
    <recommendedName>
        <fullName evidence="4">Transmembrane protein</fullName>
    </recommendedName>
</protein>
<dbReference type="RefSeq" id="WP_160937558.1">
    <property type="nucleotide sequence ID" value="NZ_SNVJ01000011.1"/>
</dbReference>
<keyword evidence="1" id="KW-1133">Transmembrane helix</keyword>
<organism evidence="2 3">
    <name type="scientific">Teichococcus coralli</name>
    <dbReference type="NCBI Taxonomy" id="2545983"/>
    <lineage>
        <taxon>Bacteria</taxon>
        <taxon>Pseudomonadati</taxon>
        <taxon>Pseudomonadota</taxon>
        <taxon>Alphaproteobacteria</taxon>
        <taxon>Acetobacterales</taxon>
        <taxon>Roseomonadaceae</taxon>
        <taxon>Roseomonas</taxon>
    </lineage>
</organism>
<feature type="transmembrane region" description="Helical" evidence="1">
    <location>
        <begin position="95"/>
        <end position="119"/>
    </location>
</feature>
<gene>
    <name evidence="2" type="ORF">E0493_13690</name>
</gene>
<evidence type="ECO:0000256" key="1">
    <source>
        <dbReference type="SAM" id="Phobius"/>
    </source>
</evidence>
<evidence type="ECO:0000313" key="2">
    <source>
        <dbReference type="EMBL" id="MXP64398.1"/>
    </source>
</evidence>
<sequence length="125" mass="13530">MLIYNRKHADLWTLLAPPAIWAIHFLVCYAAAAIACAKAEDIFAGLGGLRILILVVTLLALALIAVAGLQARRHWGFGTDDPPYEQPTADVRQHFLGYATLLLCALSFVSVVFVALPALTIADCR</sequence>
<name>A0A845BCH1_9PROT</name>
<dbReference type="AlphaFoldDB" id="A0A845BCH1"/>
<accession>A0A845BCH1</accession>
<evidence type="ECO:0000313" key="3">
    <source>
        <dbReference type="Proteomes" id="UP000460715"/>
    </source>
</evidence>
<reference evidence="2 3" key="1">
    <citation type="submission" date="2019-03" db="EMBL/GenBank/DDBJ databases">
        <title>Roseomonas sp. a novel Roseomonas species isolated from Sea whip Gorgonian.</title>
        <authorList>
            <person name="Li F."/>
            <person name="Pan X."/>
            <person name="Huang S."/>
            <person name="Li Z."/>
            <person name="Meng B."/>
        </authorList>
    </citation>
    <scope>NUCLEOTIDE SEQUENCE [LARGE SCALE GENOMIC DNA]</scope>
    <source>
        <strain evidence="2 3">M0104</strain>
    </source>
</reference>
<proteinExistence type="predicted"/>
<keyword evidence="3" id="KW-1185">Reference proteome</keyword>
<comment type="caution">
    <text evidence="2">The sequence shown here is derived from an EMBL/GenBank/DDBJ whole genome shotgun (WGS) entry which is preliminary data.</text>
</comment>
<keyword evidence="1" id="KW-0812">Transmembrane</keyword>
<keyword evidence="1" id="KW-0472">Membrane</keyword>